<keyword evidence="2" id="KW-0812">Transmembrane</keyword>
<evidence type="ECO:0008006" key="5">
    <source>
        <dbReference type="Google" id="ProtNLM"/>
    </source>
</evidence>
<feature type="region of interest" description="Disordered" evidence="1">
    <location>
        <begin position="1"/>
        <end position="25"/>
    </location>
</feature>
<dbReference type="RefSeq" id="WP_274046785.1">
    <property type="nucleotide sequence ID" value="NZ_JANCPR020000042.1"/>
</dbReference>
<name>A0ABT7A5D6_9ACTN</name>
<accession>A0ABT7A5D6</accession>
<keyword evidence="2" id="KW-1133">Transmembrane helix</keyword>
<keyword evidence="2" id="KW-0472">Membrane</keyword>
<organism evidence="3 4">
    <name type="scientific">Streptomyces iconiensis</name>
    <dbReference type="NCBI Taxonomy" id="1384038"/>
    <lineage>
        <taxon>Bacteria</taxon>
        <taxon>Bacillati</taxon>
        <taxon>Actinomycetota</taxon>
        <taxon>Actinomycetes</taxon>
        <taxon>Kitasatosporales</taxon>
        <taxon>Streptomycetaceae</taxon>
        <taxon>Streptomyces</taxon>
    </lineage>
</organism>
<reference evidence="3 4" key="1">
    <citation type="submission" date="2023-05" db="EMBL/GenBank/DDBJ databases">
        <title>Streptantibioticus silvisoli sp. nov., acidotolerant actinomycetes 1 from pine litter.</title>
        <authorList>
            <person name="Swiecimska M."/>
            <person name="Golinska P."/>
            <person name="Sangal V."/>
            <person name="Wachnowicz B."/>
            <person name="Goodfellow M."/>
        </authorList>
    </citation>
    <scope>NUCLEOTIDE SEQUENCE [LARGE SCALE GENOMIC DNA]</scope>
    <source>
        <strain evidence="3 4">DSM 42109</strain>
    </source>
</reference>
<evidence type="ECO:0000256" key="2">
    <source>
        <dbReference type="SAM" id="Phobius"/>
    </source>
</evidence>
<feature type="transmembrane region" description="Helical" evidence="2">
    <location>
        <begin position="35"/>
        <end position="68"/>
    </location>
</feature>
<evidence type="ECO:0000256" key="1">
    <source>
        <dbReference type="SAM" id="MobiDB-lite"/>
    </source>
</evidence>
<gene>
    <name evidence="3" type="ORF">NMN56_032200</name>
</gene>
<comment type="caution">
    <text evidence="3">The sequence shown here is derived from an EMBL/GenBank/DDBJ whole genome shotgun (WGS) entry which is preliminary data.</text>
</comment>
<protein>
    <recommendedName>
        <fullName evidence="5">DUF4190 domain-containing protein</fullName>
    </recommendedName>
</protein>
<keyword evidence="4" id="KW-1185">Reference proteome</keyword>
<feature type="transmembrane region" description="Helical" evidence="2">
    <location>
        <begin position="88"/>
        <end position="109"/>
    </location>
</feature>
<evidence type="ECO:0000313" key="4">
    <source>
        <dbReference type="Proteomes" id="UP001214441"/>
    </source>
</evidence>
<proteinExistence type="predicted"/>
<evidence type="ECO:0000313" key="3">
    <source>
        <dbReference type="EMBL" id="MDJ1136530.1"/>
    </source>
</evidence>
<sequence>MSHASGNPYPQQPPYPAHGQGPAAQQPRNGLGITALILGLVGALCGLIPFLFWLGGTLGLIGLILGLVGRSRAKKGLATNGKTALSGVLLSLLAFGLGIYGMVVVFTAVDDAVNEMDKELNGAAHPAAVLHLPGR</sequence>
<dbReference type="EMBL" id="JANCPR020000042">
    <property type="protein sequence ID" value="MDJ1136530.1"/>
    <property type="molecule type" value="Genomic_DNA"/>
</dbReference>
<dbReference type="Proteomes" id="UP001214441">
    <property type="component" value="Unassembled WGS sequence"/>
</dbReference>